<protein>
    <recommendedName>
        <fullName evidence="4">HTH tetR-type domain-containing protein</fullName>
    </recommendedName>
</protein>
<dbReference type="Gene3D" id="1.10.357.10">
    <property type="entry name" value="Tetracycline Repressor, domain 2"/>
    <property type="match status" value="1"/>
</dbReference>
<feature type="region of interest" description="Disordered" evidence="3">
    <location>
        <begin position="1"/>
        <end position="31"/>
    </location>
</feature>
<dbReference type="InterPro" id="IPR039536">
    <property type="entry name" value="TetR_C_Proteobacteria"/>
</dbReference>
<keyword evidence="6" id="KW-1185">Reference proteome</keyword>
<evidence type="ECO:0000313" key="5">
    <source>
        <dbReference type="EMBL" id="OZI74826.1"/>
    </source>
</evidence>
<dbReference type="SUPFAM" id="SSF48498">
    <property type="entry name" value="Tetracyclin repressor-like, C-terminal domain"/>
    <property type="match status" value="1"/>
</dbReference>
<dbReference type="Pfam" id="PF14246">
    <property type="entry name" value="TetR_C_7"/>
    <property type="match status" value="1"/>
</dbReference>
<proteinExistence type="predicted"/>
<feature type="DNA-binding region" description="H-T-H motif" evidence="2">
    <location>
        <begin position="56"/>
        <end position="75"/>
    </location>
</feature>
<evidence type="ECO:0000259" key="4">
    <source>
        <dbReference type="PROSITE" id="PS50977"/>
    </source>
</evidence>
<dbReference type="EMBL" id="NEVU01000002">
    <property type="protein sequence ID" value="OZI74826.1"/>
    <property type="molecule type" value="Genomic_DNA"/>
</dbReference>
<dbReference type="InterPro" id="IPR036271">
    <property type="entry name" value="Tet_transcr_reg_TetR-rel_C_sf"/>
</dbReference>
<dbReference type="PROSITE" id="PS50977">
    <property type="entry name" value="HTH_TETR_2"/>
    <property type="match status" value="1"/>
</dbReference>
<dbReference type="InterPro" id="IPR009057">
    <property type="entry name" value="Homeodomain-like_sf"/>
</dbReference>
<evidence type="ECO:0000313" key="6">
    <source>
        <dbReference type="Proteomes" id="UP000216429"/>
    </source>
</evidence>
<dbReference type="Proteomes" id="UP000216429">
    <property type="component" value="Unassembled WGS sequence"/>
</dbReference>
<dbReference type="GO" id="GO:0000976">
    <property type="term" value="F:transcription cis-regulatory region binding"/>
    <property type="evidence" value="ECO:0007669"/>
    <property type="project" value="TreeGrafter"/>
</dbReference>
<dbReference type="InterPro" id="IPR050109">
    <property type="entry name" value="HTH-type_TetR-like_transc_reg"/>
</dbReference>
<accession>A0A261VL11</accession>
<dbReference type="RefSeq" id="WP_094812820.1">
    <property type="nucleotide sequence ID" value="NZ_NEVU01000002.1"/>
</dbReference>
<gene>
    <name evidence="5" type="ORF">CAL22_10295</name>
</gene>
<dbReference type="OrthoDB" id="5293507at2"/>
<evidence type="ECO:0000256" key="2">
    <source>
        <dbReference type="PROSITE-ProRule" id="PRU00335"/>
    </source>
</evidence>
<dbReference type="PRINTS" id="PR00455">
    <property type="entry name" value="HTHTETR"/>
</dbReference>
<name>A0A261VL11_9BORD</name>
<feature type="compositionally biased region" description="Low complexity" evidence="3">
    <location>
        <begin position="1"/>
        <end position="26"/>
    </location>
</feature>
<dbReference type="GO" id="GO:0003700">
    <property type="term" value="F:DNA-binding transcription factor activity"/>
    <property type="evidence" value="ECO:0007669"/>
    <property type="project" value="TreeGrafter"/>
</dbReference>
<dbReference type="SUPFAM" id="SSF46689">
    <property type="entry name" value="Homeodomain-like"/>
    <property type="match status" value="1"/>
</dbReference>
<feature type="domain" description="HTH tetR-type" evidence="4">
    <location>
        <begin position="33"/>
        <end position="93"/>
    </location>
</feature>
<dbReference type="InterPro" id="IPR001647">
    <property type="entry name" value="HTH_TetR"/>
</dbReference>
<dbReference type="PANTHER" id="PTHR30055">
    <property type="entry name" value="HTH-TYPE TRANSCRIPTIONAL REGULATOR RUTR"/>
    <property type="match status" value="1"/>
</dbReference>
<dbReference type="Pfam" id="PF00440">
    <property type="entry name" value="TetR_N"/>
    <property type="match status" value="1"/>
</dbReference>
<keyword evidence="1 2" id="KW-0238">DNA-binding</keyword>
<evidence type="ECO:0000256" key="1">
    <source>
        <dbReference type="ARBA" id="ARBA00023125"/>
    </source>
</evidence>
<reference evidence="6" key="1">
    <citation type="submission" date="2017-05" db="EMBL/GenBank/DDBJ databases">
        <title>Complete and WGS of Bordetella genogroups.</title>
        <authorList>
            <person name="Spilker T."/>
            <person name="Lipuma J."/>
        </authorList>
    </citation>
    <scope>NUCLEOTIDE SEQUENCE [LARGE SCALE GENOMIC DNA]</scope>
    <source>
        <strain evidence="6">AU6712</strain>
    </source>
</reference>
<organism evidence="5 6">
    <name type="scientific">Bordetella genomosp. 12</name>
    <dbReference type="NCBI Taxonomy" id="463035"/>
    <lineage>
        <taxon>Bacteria</taxon>
        <taxon>Pseudomonadati</taxon>
        <taxon>Pseudomonadota</taxon>
        <taxon>Betaproteobacteria</taxon>
        <taxon>Burkholderiales</taxon>
        <taxon>Alcaligenaceae</taxon>
        <taxon>Bordetella</taxon>
    </lineage>
</organism>
<dbReference type="AlphaFoldDB" id="A0A261VL11"/>
<comment type="caution">
    <text evidence="5">The sequence shown here is derived from an EMBL/GenBank/DDBJ whole genome shotgun (WGS) entry which is preliminary data.</text>
</comment>
<evidence type="ECO:0000256" key="3">
    <source>
        <dbReference type="SAM" id="MobiDB-lite"/>
    </source>
</evidence>
<dbReference type="PANTHER" id="PTHR30055:SF223">
    <property type="entry name" value="HTH-TYPE TRANSCRIPTIONAL REGULATOR UIDR"/>
    <property type="match status" value="1"/>
</dbReference>
<sequence length="233" mass="24813">MTSGTARTSSTAPAPGASRRPSAGGRPTREAAAQLERRILDVAASLFAAQGYAATSMEQVAEHCQAGKDTIYRRYPSKSALFSALLDRLRTQTHAELLACMPRHTDPLRQLQAYARALLDINLRADLLALHRVALGEAVSAKGVEPPPAAEDPFMQGLAGWVQQAQAQGKLAAGDPAFIAGQLLYATSIQPLLSTMLGGARYERPEDRQAYFDQAWALFLQGAAGTLPATAQA</sequence>